<dbReference type="STRING" id="1424294.Gferi_21965"/>
<dbReference type="InterPro" id="IPR051549">
    <property type="entry name" value="PEP_Utilizing_Enz"/>
</dbReference>
<evidence type="ECO:0000313" key="3">
    <source>
        <dbReference type="EMBL" id="AOT71969.1"/>
    </source>
</evidence>
<feature type="domain" description="Pyruvate phosphate dikinase AMP/ATP-binding" evidence="2">
    <location>
        <begin position="49"/>
        <end position="197"/>
    </location>
</feature>
<proteinExistence type="predicted"/>
<dbReference type="SUPFAM" id="SSF52009">
    <property type="entry name" value="Phosphohistidine domain"/>
    <property type="match status" value="1"/>
</dbReference>
<dbReference type="InterPro" id="IPR013815">
    <property type="entry name" value="ATP_grasp_subdomain_1"/>
</dbReference>
<sequence>MENMVRSFNALTPEFQSLAGGKGGMLGRMYQRGYPVPEGFVVLPSAFQGETLNKEAWNAIKAALDEIRERNEEVRFAVRSSALSEDSAQASFAGEFETVLNLKTDEEIQKGIYTVFESRVSERVKAYSSVQGMEQVHQIAVVVQLMVQSEISGVLFTADPITGSYKNMIGNYVHGLGEQLVSGEANAYDFKLVRPKGRYEGPDEFAKYASMLYQYAAKLEKELEHPQDIEWAVAKGKLYLLQSRPITTLTAGNIDTYDINYSLTGDEIWINTNVAEAIPDVLAPFTWSIGKQLDEALNFIPGYYVFSGNICGRPYMNISRRVSVISSVLGKYSKGALKMIYDLYGELPEGMQMPIHPFSRFELLKVMFPLIIRFSKNSQKASKNLGQFFRNTPGWCINMRERIKKARSKEELLSLWKEEIQPYLIRAWLSAGAAAIKLTNVTALDKKLTELVGTEDANTLLSNLRGGSGLESLGPVMGISKIIHGEMNRGEYLTKYGHRGAHEYELSIPDPMEDTDWLEKQIEEYKQLSIDVEELLRKQHVQYEAAKNRFKERFPDKIKWLENQLAKAAEGAQRREEGRSEFVRVYRVVRAFALKAGELAGIGNDIFFLYADEVEDLLSETASKVKFISARKENFERYKAMPPFPSIIRGRFNPVEWAKDSNRRLDYYDATMPAAALPDSETLKGCAGAAGRIEGIVRILASPEEGEKLQPGEILVAVTTNIGWTPLFPKAAAIITDIGAPLSHAAIVAREIGIPAVVGCTNATARLKTGDKVLVDGGQGIVQILE</sequence>
<feature type="domain" description="Pyruvate phosphate dikinase AMP/ATP-binding" evidence="2">
    <location>
        <begin position="210"/>
        <end position="251"/>
    </location>
</feature>
<dbReference type="RefSeq" id="WP_069980284.1">
    <property type="nucleotide sequence ID" value="NZ_CP017269.1"/>
</dbReference>
<reference evidence="3 4" key="1">
    <citation type="submission" date="2016-09" db="EMBL/GenBank/DDBJ databases">
        <title>Genomic analysis reveals versatility of anaerobic energy metabolism of Geosporobacter ferrireducens IRF9 of phylum Firmicutes.</title>
        <authorList>
            <person name="Kim S.-J."/>
        </authorList>
    </citation>
    <scope>NUCLEOTIDE SEQUENCE [LARGE SCALE GENOMIC DNA]</scope>
    <source>
        <strain evidence="3 4">IRF9</strain>
    </source>
</reference>
<dbReference type="Pfam" id="PF01326">
    <property type="entry name" value="PPDK_N"/>
    <property type="match status" value="2"/>
</dbReference>
<accession>A0A1D8GM33</accession>
<dbReference type="InterPro" id="IPR036637">
    <property type="entry name" value="Phosphohistidine_dom_sf"/>
</dbReference>
<keyword evidence="4" id="KW-1185">Reference proteome</keyword>
<dbReference type="AlphaFoldDB" id="A0A1D8GM33"/>
<evidence type="ECO:0000313" key="4">
    <source>
        <dbReference type="Proteomes" id="UP000095743"/>
    </source>
</evidence>
<evidence type="ECO:0000259" key="2">
    <source>
        <dbReference type="Pfam" id="PF01326"/>
    </source>
</evidence>
<dbReference type="EMBL" id="CP017269">
    <property type="protein sequence ID" value="AOT71969.1"/>
    <property type="molecule type" value="Genomic_DNA"/>
</dbReference>
<name>A0A1D8GM33_9FIRM</name>
<gene>
    <name evidence="3" type="ORF">Gferi_21965</name>
</gene>
<dbReference type="InterPro" id="IPR002192">
    <property type="entry name" value="PPDK_AMP/ATP-bd"/>
</dbReference>
<dbReference type="PANTHER" id="PTHR43615:SF1">
    <property type="entry name" value="PPDK_N DOMAIN-CONTAINING PROTEIN"/>
    <property type="match status" value="1"/>
</dbReference>
<dbReference type="InterPro" id="IPR008279">
    <property type="entry name" value="PEP-util_enz_mobile_dom"/>
</dbReference>
<dbReference type="SUPFAM" id="SSF56059">
    <property type="entry name" value="Glutathione synthetase ATP-binding domain-like"/>
    <property type="match status" value="1"/>
</dbReference>
<protein>
    <submittedName>
        <fullName evidence="3">Phosphoenolpyruvate synthase</fullName>
    </submittedName>
</protein>
<evidence type="ECO:0000259" key="1">
    <source>
        <dbReference type="Pfam" id="PF00391"/>
    </source>
</evidence>
<organism evidence="3 4">
    <name type="scientific">Geosporobacter ferrireducens</name>
    <dbReference type="NCBI Taxonomy" id="1424294"/>
    <lineage>
        <taxon>Bacteria</taxon>
        <taxon>Bacillati</taxon>
        <taxon>Bacillota</taxon>
        <taxon>Clostridia</taxon>
        <taxon>Peptostreptococcales</taxon>
        <taxon>Thermotaleaceae</taxon>
        <taxon>Geosporobacter</taxon>
    </lineage>
</organism>
<dbReference type="PANTHER" id="PTHR43615">
    <property type="entry name" value="PHOSPHOENOLPYRUVATE SYNTHASE-RELATED"/>
    <property type="match status" value="1"/>
</dbReference>
<dbReference type="GO" id="GO:0005524">
    <property type="term" value="F:ATP binding"/>
    <property type="evidence" value="ECO:0007669"/>
    <property type="project" value="InterPro"/>
</dbReference>
<dbReference type="Gene3D" id="3.50.30.10">
    <property type="entry name" value="Phosphohistidine domain"/>
    <property type="match status" value="1"/>
</dbReference>
<dbReference type="OrthoDB" id="9765468at2"/>
<dbReference type="Pfam" id="PF00391">
    <property type="entry name" value="PEP-utilizers"/>
    <property type="match status" value="1"/>
</dbReference>
<keyword evidence="3" id="KW-0670">Pyruvate</keyword>
<dbReference type="Gene3D" id="3.30.1490.20">
    <property type="entry name" value="ATP-grasp fold, A domain"/>
    <property type="match status" value="2"/>
</dbReference>
<dbReference type="Proteomes" id="UP000095743">
    <property type="component" value="Chromosome"/>
</dbReference>
<dbReference type="Gene3D" id="3.30.470.20">
    <property type="entry name" value="ATP-grasp fold, B domain"/>
    <property type="match status" value="2"/>
</dbReference>
<dbReference type="GO" id="GO:0016301">
    <property type="term" value="F:kinase activity"/>
    <property type="evidence" value="ECO:0007669"/>
    <property type="project" value="InterPro"/>
</dbReference>
<feature type="domain" description="PEP-utilising enzyme mobile" evidence="1">
    <location>
        <begin position="710"/>
        <end position="780"/>
    </location>
</feature>
<dbReference type="KEGG" id="gfe:Gferi_21965"/>